<proteinExistence type="inferred from homology"/>
<sequence length="106" mass="11487">MPCGPPPVADTIRVEVVHALPDRQRLIALDVAPGTTMLEAARQSGIAGQVEGLVLETAPMGIFGKAEPEPARRVLEDGERVEIYRPLTVDPKAARRARAERARKGR</sequence>
<dbReference type="PANTHER" id="PTHR37483">
    <property type="entry name" value="UPF0125 PROTEIN RATB"/>
    <property type="match status" value="1"/>
</dbReference>
<evidence type="ECO:0000256" key="2">
    <source>
        <dbReference type="HAMAP-Rule" id="MF_00460"/>
    </source>
</evidence>
<dbReference type="PANTHER" id="PTHR37483:SF1">
    <property type="entry name" value="UPF0125 PROTEIN RATB"/>
    <property type="match status" value="1"/>
</dbReference>
<evidence type="ECO:0000313" key="3">
    <source>
        <dbReference type="EMBL" id="TMW15294.1"/>
    </source>
</evidence>
<comment type="caution">
    <text evidence="3">The sequence shown here is derived from an EMBL/GenBank/DDBJ whole genome shotgun (WGS) entry which is preliminary data.</text>
</comment>
<reference evidence="3 4" key="1">
    <citation type="submission" date="2019-05" db="EMBL/GenBank/DDBJ databases">
        <title>Genome of Alcanivorax gelatiniphagus, an oil degrading marine bacteria.</title>
        <authorList>
            <person name="Kwon K.K."/>
        </authorList>
    </citation>
    <scope>NUCLEOTIDE SEQUENCE [LARGE SCALE GENOMIC DNA]</scope>
    <source>
        <strain evidence="3 4">MEBiC 08158</strain>
    </source>
</reference>
<name>A0ABY2XT12_9GAMM</name>
<evidence type="ECO:0000256" key="1">
    <source>
        <dbReference type="ARBA" id="ARBA00010645"/>
    </source>
</evidence>
<keyword evidence="4" id="KW-1185">Reference proteome</keyword>
<organism evidence="3 4">
    <name type="scientific">Alloalcanivorax gelatiniphagus</name>
    <dbReference type="NCBI Taxonomy" id="1194167"/>
    <lineage>
        <taxon>Bacteria</taxon>
        <taxon>Pseudomonadati</taxon>
        <taxon>Pseudomonadota</taxon>
        <taxon>Gammaproteobacteria</taxon>
        <taxon>Oceanospirillales</taxon>
        <taxon>Alcanivoracaceae</taxon>
        <taxon>Alloalcanivorax</taxon>
    </lineage>
</organism>
<gene>
    <name evidence="3" type="ORF">FGS76_00590</name>
</gene>
<evidence type="ECO:0000313" key="4">
    <source>
        <dbReference type="Proteomes" id="UP000739180"/>
    </source>
</evidence>
<accession>A0ABY2XT12</accession>
<dbReference type="InterPro" id="IPR016155">
    <property type="entry name" value="Mopterin_synth/thiamin_S_b"/>
</dbReference>
<dbReference type="InterPro" id="IPR037021">
    <property type="entry name" value="RnfH_sf"/>
</dbReference>
<dbReference type="Proteomes" id="UP000739180">
    <property type="component" value="Unassembled WGS sequence"/>
</dbReference>
<dbReference type="NCBIfam" id="NF002490">
    <property type="entry name" value="PRK01777.1"/>
    <property type="match status" value="1"/>
</dbReference>
<dbReference type="InterPro" id="IPR005346">
    <property type="entry name" value="RnfH"/>
</dbReference>
<dbReference type="HAMAP" id="MF_00460">
    <property type="entry name" value="UPF0125_RnfH"/>
    <property type="match status" value="1"/>
</dbReference>
<dbReference type="Gene3D" id="3.10.20.280">
    <property type="entry name" value="RnfH-like"/>
    <property type="match status" value="1"/>
</dbReference>
<comment type="similarity">
    <text evidence="1 2">Belongs to the UPF0125 (RnfH) family.</text>
</comment>
<dbReference type="Pfam" id="PF03658">
    <property type="entry name" value="Ub-RnfH"/>
    <property type="match status" value="1"/>
</dbReference>
<protein>
    <recommendedName>
        <fullName evidence="2">UPF0125 protein FGS76_00590</fullName>
    </recommendedName>
</protein>
<dbReference type="EMBL" id="VCQT01000001">
    <property type="protein sequence ID" value="TMW15294.1"/>
    <property type="molecule type" value="Genomic_DNA"/>
</dbReference>
<dbReference type="SUPFAM" id="SSF54285">
    <property type="entry name" value="MoaD/ThiS"/>
    <property type="match status" value="1"/>
</dbReference>